<evidence type="ECO:0000313" key="1">
    <source>
        <dbReference type="EMBL" id="GJA43291.1"/>
    </source>
</evidence>
<evidence type="ECO:0000313" key="2">
    <source>
        <dbReference type="Proteomes" id="UP000886939"/>
    </source>
</evidence>
<dbReference type="Proteomes" id="UP000886939">
    <property type="component" value="Unassembled WGS sequence"/>
</dbReference>
<organism evidence="1 2">
    <name type="scientific">Aeromonas caviae</name>
    <name type="common">Aeromonas punctata</name>
    <dbReference type="NCBI Taxonomy" id="648"/>
    <lineage>
        <taxon>Bacteria</taxon>
        <taxon>Pseudomonadati</taxon>
        <taxon>Pseudomonadota</taxon>
        <taxon>Gammaproteobacteria</taxon>
        <taxon>Aeromonadales</taxon>
        <taxon>Aeromonadaceae</taxon>
        <taxon>Aeromonas</taxon>
    </lineage>
</organism>
<protein>
    <submittedName>
        <fullName evidence="1">Uncharacterized protein</fullName>
    </submittedName>
</protein>
<gene>
    <name evidence="1" type="ORF">KAM343_40870</name>
</gene>
<name>A0AAV4YST1_AERCA</name>
<accession>A0AAV4YST1</accession>
<reference evidence="1" key="1">
    <citation type="submission" date="2021-07" db="EMBL/GenBank/DDBJ databases">
        <title>Draft genome sequence of carbapenem-resistant Aeromonas spp. in Japan.</title>
        <authorList>
            <person name="Maehana S."/>
            <person name="Suzuki M."/>
            <person name="Kitasato H."/>
        </authorList>
    </citation>
    <scope>NUCLEOTIDE SEQUENCE</scope>
    <source>
        <strain evidence="1">KAM343</strain>
    </source>
</reference>
<dbReference type="EMBL" id="BPNI01000148">
    <property type="protein sequence ID" value="GJA43291.1"/>
    <property type="molecule type" value="Genomic_DNA"/>
</dbReference>
<comment type="caution">
    <text evidence="1">The sequence shown here is derived from an EMBL/GenBank/DDBJ whole genome shotgun (WGS) entry which is preliminary data.</text>
</comment>
<dbReference type="AlphaFoldDB" id="A0AAV4YST1"/>
<sequence length="52" mass="6190">MSKTKENNKRGMKPLKQKCEVKLNDFVKYSTFISNRIIQTLEYEAVLLHNPY</sequence>
<proteinExistence type="predicted"/>